<evidence type="ECO:0000313" key="1">
    <source>
        <dbReference type="EMBL" id="BEI89771.1"/>
    </source>
</evidence>
<reference evidence="1" key="1">
    <citation type="journal article" date="2023" name="BMC Genomics">
        <title>Chromosome-level genome assemblies of Cutaneotrichosporon spp. (Trichosporonales, Basidiomycota) reveal imbalanced evolution between nucleotide sequences and chromosome synteny.</title>
        <authorList>
            <person name="Kobayashi Y."/>
            <person name="Kayamori A."/>
            <person name="Aoki K."/>
            <person name="Shiwa Y."/>
            <person name="Matsutani M."/>
            <person name="Fujita N."/>
            <person name="Sugita T."/>
            <person name="Iwasaki W."/>
            <person name="Tanaka N."/>
            <person name="Takashima M."/>
        </authorList>
    </citation>
    <scope>NUCLEOTIDE SEQUENCE</scope>
    <source>
        <strain evidence="1">HIS019</strain>
    </source>
</reference>
<dbReference type="EMBL" id="AP028213">
    <property type="protein sequence ID" value="BEI89771.1"/>
    <property type="molecule type" value="Genomic_DNA"/>
</dbReference>
<name>A0AA48I282_9TREE</name>
<organism evidence="1 2">
    <name type="scientific">Cutaneotrichosporon cavernicola</name>
    <dbReference type="NCBI Taxonomy" id="279322"/>
    <lineage>
        <taxon>Eukaryota</taxon>
        <taxon>Fungi</taxon>
        <taxon>Dikarya</taxon>
        <taxon>Basidiomycota</taxon>
        <taxon>Agaricomycotina</taxon>
        <taxon>Tremellomycetes</taxon>
        <taxon>Trichosporonales</taxon>
        <taxon>Trichosporonaceae</taxon>
        <taxon>Cutaneotrichosporon</taxon>
    </lineage>
</organism>
<dbReference type="RefSeq" id="XP_060455037.1">
    <property type="nucleotide sequence ID" value="XM_060598221.1"/>
</dbReference>
<gene>
    <name evidence="1" type="ORF">CcaverHIS019_0211330</name>
</gene>
<evidence type="ECO:0000313" key="2">
    <source>
        <dbReference type="Proteomes" id="UP001233271"/>
    </source>
</evidence>
<keyword evidence="2" id="KW-1185">Reference proteome</keyword>
<sequence>MGNFLTRRHELAFGKIALIKPCSCCGATMVHPPLLPDDQILPFDLDWDLCSSDGDNDNHQISGNESEQVSEARPLPSVWLKYTGVAFPPVGIAREVSNIRKETEPLEWEIEC</sequence>
<dbReference type="KEGG" id="ccac:CcaHIS019_0211330"/>
<dbReference type="GeneID" id="85493642"/>
<dbReference type="Proteomes" id="UP001233271">
    <property type="component" value="Chromosome 2"/>
</dbReference>
<dbReference type="AlphaFoldDB" id="A0AA48I282"/>
<proteinExistence type="predicted"/>
<accession>A0AA48I282</accession>
<protein>
    <submittedName>
        <fullName evidence="1">Uncharacterized protein</fullName>
    </submittedName>
</protein>